<feature type="region of interest" description="Disordered" evidence="1">
    <location>
        <begin position="714"/>
        <end position="737"/>
    </location>
</feature>
<organism evidence="2 3">
    <name type="scientific">Coprinellus micaceus</name>
    <name type="common">Glistening ink-cap mushroom</name>
    <name type="synonym">Coprinus micaceus</name>
    <dbReference type="NCBI Taxonomy" id="71717"/>
    <lineage>
        <taxon>Eukaryota</taxon>
        <taxon>Fungi</taxon>
        <taxon>Dikarya</taxon>
        <taxon>Basidiomycota</taxon>
        <taxon>Agaricomycotina</taxon>
        <taxon>Agaricomycetes</taxon>
        <taxon>Agaricomycetidae</taxon>
        <taxon>Agaricales</taxon>
        <taxon>Agaricineae</taxon>
        <taxon>Psathyrellaceae</taxon>
        <taxon>Coprinellus</taxon>
    </lineage>
</organism>
<evidence type="ECO:0000256" key="1">
    <source>
        <dbReference type="SAM" id="MobiDB-lite"/>
    </source>
</evidence>
<feature type="compositionally biased region" description="Low complexity" evidence="1">
    <location>
        <begin position="358"/>
        <end position="371"/>
    </location>
</feature>
<evidence type="ECO:0000313" key="3">
    <source>
        <dbReference type="Proteomes" id="UP000298030"/>
    </source>
</evidence>
<accession>A0A4Y7TT00</accession>
<evidence type="ECO:0000313" key="2">
    <source>
        <dbReference type="EMBL" id="TEB36722.1"/>
    </source>
</evidence>
<feature type="compositionally biased region" description="Polar residues" evidence="1">
    <location>
        <begin position="9"/>
        <end position="27"/>
    </location>
</feature>
<feature type="region of interest" description="Disordered" evidence="1">
    <location>
        <begin position="599"/>
        <end position="619"/>
    </location>
</feature>
<evidence type="ECO:0008006" key="4">
    <source>
        <dbReference type="Google" id="ProtNLM"/>
    </source>
</evidence>
<dbReference type="OrthoDB" id="3262423at2759"/>
<feature type="region of interest" description="Disordered" evidence="1">
    <location>
        <begin position="1"/>
        <end position="38"/>
    </location>
</feature>
<name>A0A4Y7TT00_COPMI</name>
<dbReference type="EMBL" id="QPFP01000005">
    <property type="protein sequence ID" value="TEB36722.1"/>
    <property type="molecule type" value="Genomic_DNA"/>
</dbReference>
<gene>
    <name evidence="2" type="ORF">FA13DRAFT_1810349</name>
</gene>
<sequence length="769" mass="85230">MSSWRFRRSSTQSLPEASHPSSRQPPSEVNIDPPRYSNLISLEESRVTTFSQPAVSPDPVGPAEWMPSTRLSVMSWGSQHSESPSYRTHDPETQSISYSMRSLANPPRYSVLSHNSRTVAREGANVARRAVSSSAYAFDAMGGIKSERWATLRLYDERSTASRGAKKGRHPRFSNMDTMLGSVDLHPPSPQTIRSIELTLQGSIVTGVLEDGGLIKILEQRYTIWDRKFGDPGLLAHDQAQAAAKYNGKLSGNWAFPFSIPFPTRVDLSTLRAVYPRENEGPVRFLPELLREVSLLTPFDLGGDPTGIQPVLDSAPVGPSNIAPFDIRSPHALIEKGRLVSPQAEAPSQVSTPHFALIPSSSPTAPTIPSIEPFVQQRSEGSNVAEKPGRSPPPQHTSATGHQRPRGPTSMQDPELPISTTGRPLPQSFLERDVMVNVQYEMTLTITHGRFSTKSRVSTPVIYAPITMPPPMTLGRQRAYRRRETPPSPDVEPDGWTQLAPVSIRGTYNDQTTVAVKYTLSLATPLSYTRVIPLYLTVSCDDVNTLNLLADPRTPRVRLRRSTRFLHNQAELAELTDGPNWEDAFSGLGGRHRLVRTSRRLTQHKKDNQTNSRQAVRGPTDDIEPFVLTADREAEEEEETLGLADEGDGQFIGDKAVWCTPAHFTQEPRVRRLYGEIHLPRRLQPTCKFPLFNILYHVELLAPATNAFVPAAQPESGSALSRKGKSPATNSEKRKVEERVYLSHSVEIATNSRQDEPTAIPFVWVADSN</sequence>
<dbReference type="Proteomes" id="UP000298030">
    <property type="component" value="Unassembled WGS sequence"/>
</dbReference>
<comment type="caution">
    <text evidence="2">The sequence shown here is derived from an EMBL/GenBank/DDBJ whole genome shotgun (WGS) entry which is preliminary data.</text>
</comment>
<proteinExistence type="predicted"/>
<reference evidence="2 3" key="1">
    <citation type="journal article" date="2019" name="Nat. Ecol. Evol.">
        <title>Megaphylogeny resolves global patterns of mushroom evolution.</title>
        <authorList>
            <person name="Varga T."/>
            <person name="Krizsan K."/>
            <person name="Foldi C."/>
            <person name="Dima B."/>
            <person name="Sanchez-Garcia M."/>
            <person name="Sanchez-Ramirez S."/>
            <person name="Szollosi G.J."/>
            <person name="Szarkandi J.G."/>
            <person name="Papp V."/>
            <person name="Albert L."/>
            <person name="Andreopoulos W."/>
            <person name="Angelini C."/>
            <person name="Antonin V."/>
            <person name="Barry K.W."/>
            <person name="Bougher N.L."/>
            <person name="Buchanan P."/>
            <person name="Buyck B."/>
            <person name="Bense V."/>
            <person name="Catcheside P."/>
            <person name="Chovatia M."/>
            <person name="Cooper J."/>
            <person name="Damon W."/>
            <person name="Desjardin D."/>
            <person name="Finy P."/>
            <person name="Geml J."/>
            <person name="Haridas S."/>
            <person name="Hughes K."/>
            <person name="Justo A."/>
            <person name="Karasinski D."/>
            <person name="Kautmanova I."/>
            <person name="Kiss B."/>
            <person name="Kocsube S."/>
            <person name="Kotiranta H."/>
            <person name="LaButti K.M."/>
            <person name="Lechner B.E."/>
            <person name="Liimatainen K."/>
            <person name="Lipzen A."/>
            <person name="Lukacs Z."/>
            <person name="Mihaltcheva S."/>
            <person name="Morgado L.N."/>
            <person name="Niskanen T."/>
            <person name="Noordeloos M.E."/>
            <person name="Ohm R.A."/>
            <person name="Ortiz-Santana B."/>
            <person name="Ovrebo C."/>
            <person name="Racz N."/>
            <person name="Riley R."/>
            <person name="Savchenko A."/>
            <person name="Shiryaev A."/>
            <person name="Soop K."/>
            <person name="Spirin V."/>
            <person name="Szebenyi C."/>
            <person name="Tomsovsky M."/>
            <person name="Tulloss R.E."/>
            <person name="Uehling J."/>
            <person name="Grigoriev I.V."/>
            <person name="Vagvolgyi C."/>
            <person name="Papp T."/>
            <person name="Martin F.M."/>
            <person name="Miettinen O."/>
            <person name="Hibbett D.S."/>
            <person name="Nagy L.G."/>
        </authorList>
    </citation>
    <scope>NUCLEOTIDE SEQUENCE [LARGE SCALE GENOMIC DNA]</scope>
    <source>
        <strain evidence="2 3">FP101781</strain>
    </source>
</reference>
<protein>
    <recommendedName>
        <fullName evidence="4">Arrestin-like N-terminal domain-containing protein</fullName>
    </recommendedName>
</protein>
<feature type="region of interest" description="Disordered" evidence="1">
    <location>
        <begin position="344"/>
        <end position="427"/>
    </location>
</feature>
<keyword evidence="3" id="KW-1185">Reference proteome</keyword>
<dbReference type="AlphaFoldDB" id="A0A4Y7TT00"/>